<keyword evidence="5" id="KW-0407">Ion channel</keyword>
<keyword evidence="2" id="KW-0631">Potassium channel</keyword>
<dbReference type="EMBL" id="VIEB01000477">
    <property type="protein sequence ID" value="TQD89497.1"/>
    <property type="molecule type" value="Genomic_DNA"/>
</dbReference>
<evidence type="ECO:0000313" key="6">
    <source>
        <dbReference type="EMBL" id="TQD89497.1"/>
    </source>
</evidence>
<reference evidence="6 7" key="1">
    <citation type="journal article" date="2019" name="G3 (Bethesda)">
        <title>Sequencing of a Wild Apple (Malus baccata) Genome Unravels the Differences Between Cultivated and Wild Apple Species Regarding Disease Resistance and Cold Tolerance.</title>
        <authorList>
            <person name="Chen X."/>
        </authorList>
    </citation>
    <scope>NUCLEOTIDE SEQUENCE [LARGE SCALE GENOMIC DNA]</scope>
    <source>
        <strain evidence="7">cv. Shandingzi</strain>
        <tissue evidence="6">Leaves</tissue>
    </source>
</reference>
<protein>
    <submittedName>
        <fullName evidence="6">Uncharacterized protein</fullName>
    </submittedName>
</protein>
<evidence type="ECO:0000256" key="1">
    <source>
        <dbReference type="ARBA" id="ARBA00022538"/>
    </source>
</evidence>
<gene>
    <name evidence="6" type="ORF">C1H46_024963</name>
</gene>
<keyword evidence="7" id="KW-1185">Reference proteome</keyword>
<keyword evidence="1" id="KW-0633">Potassium transport</keyword>
<dbReference type="PANTHER" id="PTHR45743:SF2">
    <property type="entry name" value="POTASSIUM CHANNEL AKT1"/>
    <property type="match status" value="1"/>
</dbReference>
<dbReference type="GO" id="GO:0005249">
    <property type="term" value="F:voltage-gated potassium channel activity"/>
    <property type="evidence" value="ECO:0007669"/>
    <property type="project" value="InterPro"/>
</dbReference>
<keyword evidence="3" id="KW-0406">Ion transport</keyword>
<comment type="caution">
    <text evidence="6">The sequence shown here is derived from an EMBL/GenBank/DDBJ whole genome shotgun (WGS) entry which is preliminary data.</text>
</comment>
<sequence length="289" mass="32315">MFAAQSNTSRLAAMNVRVSAALDSFEALTCAAVHEAMDSALAVVRHELALLLRGLGPWCRVKMSAVAYNSVLDALSKNGKFDETLSGSSDAFKSTYREVVEKYKKEGISFPILDEVDVSHEKDSDVNIAKLRATVNGVPSDFDVKYYQLPQSREDQMLAHLCLKFRTDVEELQQQEPLDSHSKAIRSSISHYLFYSLVDMVYLFHGVSNDTLFQLVSEMKAEYFPPKEDVISEMKAAYTEPYIEKLLPDLHPTVKHVISVSLITIKGFNLGIIRLILVLVTFVITGQLS</sequence>
<dbReference type="GO" id="GO:0034702">
    <property type="term" value="C:monoatomic ion channel complex"/>
    <property type="evidence" value="ECO:0007669"/>
    <property type="project" value="UniProtKB-KW"/>
</dbReference>
<dbReference type="InterPro" id="IPR018490">
    <property type="entry name" value="cNMP-bd_dom_sf"/>
</dbReference>
<organism evidence="6 7">
    <name type="scientific">Malus baccata</name>
    <name type="common">Siberian crab apple</name>
    <name type="synonym">Pyrus baccata</name>
    <dbReference type="NCBI Taxonomy" id="106549"/>
    <lineage>
        <taxon>Eukaryota</taxon>
        <taxon>Viridiplantae</taxon>
        <taxon>Streptophyta</taxon>
        <taxon>Embryophyta</taxon>
        <taxon>Tracheophyta</taxon>
        <taxon>Spermatophyta</taxon>
        <taxon>Magnoliopsida</taxon>
        <taxon>eudicotyledons</taxon>
        <taxon>Gunneridae</taxon>
        <taxon>Pentapetalae</taxon>
        <taxon>rosids</taxon>
        <taxon>fabids</taxon>
        <taxon>Rosales</taxon>
        <taxon>Rosaceae</taxon>
        <taxon>Amygdaloideae</taxon>
        <taxon>Maleae</taxon>
        <taxon>Malus</taxon>
    </lineage>
</organism>
<dbReference type="SUPFAM" id="SSF51206">
    <property type="entry name" value="cAMP-binding domain-like"/>
    <property type="match status" value="1"/>
</dbReference>
<evidence type="ECO:0000256" key="5">
    <source>
        <dbReference type="ARBA" id="ARBA00023303"/>
    </source>
</evidence>
<dbReference type="AlphaFoldDB" id="A0A540LSR0"/>
<dbReference type="STRING" id="106549.A0A540LSR0"/>
<evidence type="ECO:0000256" key="4">
    <source>
        <dbReference type="ARBA" id="ARBA00022958"/>
    </source>
</evidence>
<evidence type="ECO:0000256" key="2">
    <source>
        <dbReference type="ARBA" id="ARBA00022826"/>
    </source>
</evidence>
<evidence type="ECO:0000256" key="3">
    <source>
        <dbReference type="ARBA" id="ARBA00022882"/>
    </source>
</evidence>
<dbReference type="Proteomes" id="UP000315295">
    <property type="component" value="Unassembled WGS sequence"/>
</dbReference>
<dbReference type="InterPro" id="IPR045319">
    <property type="entry name" value="KAT/AKT"/>
</dbReference>
<accession>A0A540LSR0</accession>
<evidence type="ECO:0000313" key="7">
    <source>
        <dbReference type="Proteomes" id="UP000315295"/>
    </source>
</evidence>
<proteinExistence type="predicted"/>
<dbReference type="PANTHER" id="PTHR45743">
    <property type="entry name" value="POTASSIUM CHANNEL AKT1"/>
    <property type="match status" value="1"/>
</dbReference>
<keyword evidence="3" id="KW-0813">Transport</keyword>
<keyword evidence="4" id="KW-0630">Potassium</keyword>
<keyword evidence="3" id="KW-0851">Voltage-gated channel</keyword>
<name>A0A540LSR0_MALBA</name>